<dbReference type="GO" id="GO:0005811">
    <property type="term" value="C:lipid droplet"/>
    <property type="evidence" value="ECO:0007669"/>
    <property type="project" value="InterPro"/>
</dbReference>
<evidence type="ECO:0000256" key="3">
    <source>
        <dbReference type="ARBA" id="ARBA00022737"/>
    </source>
</evidence>
<dbReference type="InterPro" id="IPR002365">
    <property type="entry name" value="Terpene_synthase_CS"/>
</dbReference>
<evidence type="ECO:0000256" key="5">
    <source>
        <dbReference type="ARBA" id="ARBA00023098"/>
    </source>
</evidence>
<evidence type="ECO:0000313" key="11">
    <source>
        <dbReference type="EMBL" id="OQO14027.1"/>
    </source>
</evidence>
<dbReference type="STRING" id="1507870.A0A1V8TRN3"/>
<comment type="caution">
    <text evidence="11">The sequence shown here is derived from an EMBL/GenBank/DDBJ whole genome shotgun (WGS) entry which is preliminary data.</text>
</comment>
<evidence type="ECO:0000256" key="4">
    <source>
        <dbReference type="ARBA" id="ARBA00022955"/>
    </source>
</evidence>
<evidence type="ECO:0000256" key="6">
    <source>
        <dbReference type="ARBA" id="ARBA00023235"/>
    </source>
</evidence>
<organism evidence="11 12">
    <name type="scientific">Cryoendolithus antarcticus</name>
    <dbReference type="NCBI Taxonomy" id="1507870"/>
    <lineage>
        <taxon>Eukaryota</taxon>
        <taxon>Fungi</taxon>
        <taxon>Dikarya</taxon>
        <taxon>Ascomycota</taxon>
        <taxon>Pezizomycotina</taxon>
        <taxon>Dothideomycetes</taxon>
        <taxon>Dothideomycetidae</taxon>
        <taxon>Cladosporiales</taxon>
        <taxon>Cladosporiaceae</taxon>
        <taxon>Cryoendolithus</taxon>
    </lineage>
</organism>
<keyword evidence="2" id="KW-0444">Lipid biosynthesis</keyword>
<keyword evidence="3" id="KW-0677">Repeat</keyword>
<dbReference type="Pfam" id="PF13243">
    <property type="entry name" value="SQHop_cyclase_C"/>
    <property type="match status" value="1"/>
</dbReference>
<reference evidence="12" key="1">
    <citation type="submission" date="2017-03" db="EMBL/GenBank/DDBJ databases">
        <title>Genomes of endolithic fungi from Antarctica.</title>
        <authorList>
            <person name="Coleine C."/>
            <person name="Masonjones S."/>
            <person name="Stajich J.E."/>
        </authorList>
    </citation>
    <scope>NUCLEOTIDE SEQUENCE [LARGE SCALE GENOMIC DNA]</scope>
    <source>
        <strain evidence="12">CCFEE 5527</strain>
    </source>
</reference>
<feature type="domain" description="Squalene cyclase N-terminal" evidence="10">
    <location>
        <begin position="109"/>
        <end position="378"/>
    </location>
</feature>
<evidence type="ECO:0000259" key="9">
    <source>
        <dbReference type="Pfam" id="PF13243"/>
    </source>
</evidence>
<dbReference type="InterPro" id="IPR008930">
    <property type="entry name" value="Terpenoid_cyclase/PrenylTrfase"/>
</dbReference>
<dbReference type="InParanoid" id="A0A1V8TRN3"/>
<evidence type="ECO:0000256" key="7">
    <source>
        <dbReference type="RuleBase" id="RU362003"/>
    </source>
</evidence>
<protein>
    <recommendedName>
        <fullName evidence="7">Terpene cyclase/mutase family member</fullName>
        <ecNumber evidence="7">5.4.99.-</ecNumber>
    </recommendedName>
</protein>
<dbReference type="FunCoup" id="A0A1V8TRN3">
    <property type="interactions" value="214"/>
</dbReference>
<feature type="region of interest" description="Disordered" evidence="8">
    <location>
        <begin position="1"/>
        <end position="44"/>
    </location>
</feature>
<dbReference type="Pfam" id="PF13249">
    <property type="entry name" value="SQHop_cyclase_N"/>
    <property type="match status" value="1"/>
</dbReference>
<keyword evidence="4" id="KW-0752">Steroid biosynthesis</keyword>
<dbReference type="NCBIfam" id="TIGR01787">
    <property type="entry name" value="squalene_cyclas"/>
    <property type="match status" value="1"/>
</dbReference>
<keyword evidence="6 7" id="KW-0413">Isomerase</keyword>
<dbReference type="OrthoDB" id="21502at2759"/>
<name>A0A1V8TRN3_9PEZI</name>
<gene>
    <name evidence="11" type="ORF">B0A48_00902</name>
</gene>
<dbReference type="PANTHER" id="PTHR11764">
    <property type="entry name" value="TERPENE CYCLASE/MUTASE FAMILY MEMBER"/>
    <property type="match status" value="1"/>
</dbReference>
<dbReference type="PANTHER" id="PTHR11764:SF20">
    <property type="entry name" value="LANOSTEROL SYNTHASE"/>
    <property type="match status" value="1"/>
</dbReference>
<dbReference type="EC" id="5.4.99.-" evidence="7"/>
<feature type="domain" description="Squalene cyclase C-terminal" evidence="9">
    <location>
        <begin position="477"/>
        <end position="763"/>
    </location>
</feature>
<evidence type="ECO:0000256" key="1">
    <source>
        <dbReference type="ARBA" id="ARBA00009755"/>
    </source>
</evidence>
<dbReference type="EMBL" id="NAJO01000002">
    <property type="protein sequence ID" value="OQO14027.1"/>
    <property type="molecule type" value="Genomic_DNA"/>
</dbReference>
<accession>A0A1V8TRN3</accession>
<evidence type="ECO:0000259" key="10">
    <source>
        <dbReference type="Pfam" id="PF13249"/>
    </source>
</evidence>
<dbReference type="GO" id="GO:0006696">
    <property type="term" value="P:ergosterol biosynthetic process"/>
    <property type="evidence" value="ECO:0007669"/>
    <property type="project" value="TreeGrafter"/>
</dbReference>
<dbReference type="InterPro" id="IPR018333">
    <property type="entry name" value="Squalene_cyclase"/>
</dbReference>
<dbReference type="FunFam" id="1.50.10.20:FF:000003">
    <property type="entry name" value="Terpene cyclase/mutase family member"/>
    <property type="match status" value="1"/>
</dbReference>
<dbReference type="InterPro" id="IPR032697">
    <property type="entry name" value="SQ_cyclase_N"/>
</dbReference>
<dbReference type="CDD" id="cd02892">
    <property type="entry name" value="SQCY_1"/>
    <property type="match status" value="1"/>
</dbReference>
<sequence length="772" mass="87710">MSVRRRGEAKQANGFASGRANGHSNGRLRGQQGVLSPTDAKTDHSRWRLRDTNGVHTWHYLESEEQIAAWPQSAAELHYLGQDTGAPPLPKAATPLQAAENGIAFYERMQLPTGHWGAEYGGPMFLMPGYVITCYVTESRFSQAEETEMIRYLFSVQNLGTKNGGDGGWGLHVEADSSVFGTAMNYTTLRLLGVPAEDPRMRRARGCLYDLNGALLGPHWAKWWLSVLGVMEWDVVNPVPPELWLLPDWVPIAPYRWCYIWSKQWVYPKADSDPLIRQLRQELFTQSHDEIKWARYRNAISPADNYHPKTHLLDFLNLILVLLWIPFLRTAAIARKAEAWTWKLIQMEDANTDYGCLATVNAPMNTLACFVAEGLDSHSFKRHREKLHEGMWMTGRGMLVCGTDGLQTWDTSLSIQSLTGIGLAHEARYKSMLLEALKFLETQQFSEHCQGYEASSLYSDPPTAKLSAQFAYRHPRKGGWGFSTKCQGYIVSDCVSEALKAVLLLQTTTNPKDTSQKVFPEVMSFERLRWAVDIILSMQNDTGGIASYETRRGSTKLEVLNAAEVFGRIMVEYDYPECTTSCVTAVHLFRQVYPDYRTKDIETFMTRAVDWIRKDQREDGSWYGSWGICFTYAGFFALESLATQGETYANSERVQWACKFFLDRQNADGGWGESYKSCETGRWCDHPDGSQVVQTAWVVCAMLEAKFPHREPLERAVRLMMERQQENGEWLQEGIEGVFNKSCMISFPNYKFIFPIKALGMYARHFSDAGAE</sequence>
<proteinExistence type="inferred from homology"/>
<comment type="similarity">
    <text evidence="1 7">Belongs to the terpene cyclase/mutase family.</text>
</comment>
<dbReference type="AlphaFoldDB" id="A0A1V8TRN3"/>
<dbReference type="Gene3D" id="1.50.10.20">
    <property type="match status" value="2"/>
</dbReference>
<dbReference type="SUPFAM" id="SSF48239">
    <property type="entry name" value="Terpenoid cyclases/Protein prenyltransferases"/>
    <property type="match status" value="2"/>
</dbReference>
<dbReference type="PROSITE" id="PS01074">
    <property type="entry name" value="TERPENE_SYNTHASES"/>
    <property type="match status" value="1"/>
</dbReference>
<dbReference type="InterPro" id="IPR032696">
    <property type="entry name" value="SQ_cyclase_C"/>
</dbReference>
<dbReference type="Gene3D" id="6.20.120.20">
    <property type="match status" value="1"/>
</dbReference>
<dbReference type="GO" id="GO:0000250">
    <property type="term" value="F:lanosterol synthase activity"/>
    <property type="evidence" value="ECO:0007669"/>
    <property type="project" value="TreeGrafter"/>
</dbReference>
<keyword evidence="12" id="KW-1185">Reference proteome</keyword>
<dbReference type="SFLD" id="SFLDG01016">
    <property type="entry name" value="Prenyltransferase_Like_2"/>
    <property type="match status" value="1"/>
</dbReference>
<evidence type="ECO:0000256" key="2">
    <source>
        <dbReference type="ARBA" id="ARBA00022516"/>
    </source>
</evidence>
<dbReference type="Proteomes" id="UP000192596">
    <property type="component" value="Unassembled WGS sequence"/>
</dbReference>
<evidence type="ECO:0000313" key="12">
    <source>
        <dbReference type="Proteomes" id="UP000192596"/>
    </source>
</evidence>
<evidence type="ECO:0000256" key="8">
    <source>
        <dbReference type="SAM" id="MobiDB-lite"/>
    </source>
</evidence>
<keyword evidence="5" id="KW-0443">Lipid metabolism</keyword>
<dbReference type="GO" id="GO:0016104">
    <property type="term" value="P:triterpenoid biosynthetic process"/>
    <property type="evidence" value="ECO:0007669"/>
    <property type="project" value="InterPro"/>
</dbReference>